<dbReference type="PANTHER" id="PTHR43498">
    <property type="entry name" value="FERREDOXIN:COB-COM HETERODISULFIDE REDUCTASE SUBUNIT A"/>
    <property type="match status" value="1"/>
</dbReference>
<comment type="caution">
    <text evidence="16">The sequence shown here is derived from an EMBL/GenBank/DDBJ whole genome shotgun (WGS) entry which is preliminary data.</text>
</comment>
<dbReference type="PROSITE" id="PS00198">
    <property type="entry name" value="4FE4S_FER_1"/>
    <property type="match status" value="1"/>
</dbReference>
<evidence type="ECO:0000256" key="11">
    <source>
        <dbReference type="ARBA" id="ARBA00023015"/>
    </source>
</evidence>
<reference evidence="16 17" key="1">
    <citation type="journal article" date="2013" name="Genome Announc.">
        <title>Draft Genome Sequence of Desulfotignum phosphitoxidans DSM 13687 Strain FiPS-3.</title>
        <authorList>
            <person name="Poehlein A."/>
            <person name="Daniel R."/>
            <person name="Simeonova D.D."/>
        </authorList>
    </citation>
    <scope>NUCLEOTIDE SEQUENCE [LARGE SCALE GENOMIC DNA]</scope>
    <source>
        <strain evidence="16 17">DSM 13687</strain>
    </source>
</reference>
<dbReference type="InterPro" id="IPR001789">
    <property type="entry name" value="Sig_transdc_resp-reg_receiver"/>
</dbReference>
<protein>
    <submittedName>
        <fullName evidence="16">Uncharacterized protein</fullName>
    </submittedName>
</protein>
<dbReference type="InterPro" id="IPR011006">
    <property type="entry name" value="CheY-like_superfamily"/>
</dbReference>
<dbReference type="GO" id="GO:0051539">
    <property type="term" value="F:4 iron, 4 sulfur cluster binding"/>
    <property type="evidence" value="ECO:0007669"/>
    <property type="project" value="UniProtKB-KW"/>
</dbReference>
<accession>S0G2U6</accession>
<dbReference type="GO" id="GO:0016491">
    <property type="term" value="F:oxidoreductase activity"/>
    <property type="evidence" value="ECO:0007669"/>
    <property type="project" value="UniProtKB-KW"/>
</dbReference>
<keyword evidence="10" id="KW-0411">Iron-sulfur</keyword>
<dbReference type="AlphaFoldDB" id="S0G2U6"/>
<dbReference type="OrthoDB" id="9766627at2"/>
<comment type="cofactor">
    <cofactor evidence="1">
        <name>FAD</name>
        <dbReference type="ChEBI" id="CHEBI:57692"/>
    </cofactor>
</comment>
<feature type="domain" description="Response regulatory" evidence="14">
    <location>
        <begin position="118"/>
        <end position="232"/>
    </location>
</feature>
<keyword evidence="12" id="KW-0804">Transcription</keyword>
<evidence type="ECO:0000313" key="16">
    <source>
        <dbReference type="EMBL" id="EMS81200.1"/>
    </source>
</evidence>
<evidence type="ECO:0000256" key="6">
    <source>
        <dbReference type="ARBA" id="ARBA00022827"/>
    </source>
</evidence>
<dbReference type="GO" id="GO:0046872">
    <property type="term" value="F:metal ion binding"/>
    <property type="evidence" value="ECO:0007669"/>
    <property type="project" value="UniProtKB-KW"/>
</dbReference>
<evidence type="ECO:0000256" key="9">
    <source>
        <dbReference type="ARBA" id="ARBA00023012"/>
    </source>
</evidence>
<evidence type="ECO:0000256" key="10">
    <source>
        <dbReference type="ARBA" id="ARBA00023014"/>
    </source>
</evidence>
<feature type="domain" description="4Fe-4S ferredoxin-type" evidence="15">
    <location>
        <begin position="859"/>
        <end position="888"/>
    </location>
</feature>
<keyword evidence="8" id="KW-0408">Iron</keyword>
<dbReference type="Pfam" id="PF13450">
    <property type="entry name" value="NAD_binding_8"/>
    <property type="match status" value="2"/>
</dbReference>
<dbReference type="PANTHER" id="PTHR43498:SF1">
    <property type="entry name" value="COB--COM HETERODISULFIDE REDUCTASE IRON-SULFUR SUBUNIT A"/>
    <property type="match status" value="1"/>
</dbReference>
<sequence>MTDQIGKTLVIGGGISGIRASLDLAQAGFQVILMEQADRVGGLLSQLDTQFPTSTCGMCRMLPMTDRDHADPQCLRRGLAHDNIEICVSTDLISLTGEPGHFTVSFIAQTDGGRQECPVLVVDDEKIVRDSMKEWLMEEGYPVQTAASAARALELLETGNFKAMLTDIKMPGMDGVTLLTRAKEIQPDLAVVMMTAYAAVDTAVEAMKQGALDYLVKPFDPDAVLLMVDRIYKDAVAKNARIDTVDAVILATGATFFHPDQGINPYGYGRIPGVVTNLEFERMLSHAGPGGMDLTHPVTGRPVTRIAWFQCVGSRDIQTGTPFCSATCCMISVKQSLLAKTMYPQVTEACVFYMDLRTWGKASDAYARQAETAGVRFVRARVHSLAPGSKEQEGAVPVVWMDPSGERKESLFDLVVLAPGQHPDAFLTGFVKDQELATDDWGFVRPEPFLPAHTSRPGIFACGSATGPKDIHDSVTGATAAALSAMQVMTGAGRHLIQNSEQAESPVQQAAAISLFPGALVIGGGIAGMTAALAIADQGFEVDLVEKTDHLGGNLVWLKKGIQGADAFLEQQIAAVQAHDRIRVHTCTCAAETTGRPGRWVTRLIPVADAVDQSAGVPVRHGVVVLAVGGTEAGPDVPEPDQKSGVYTQQQFQQLLDGNDIDSDSPLQVALFQCHGSREPGREYCSRVCCPRSLDQALQLKALNPDTRVVIFYRDMMTPGLTEADYTEARKKGVVFVPYEPGNAPNLAADDTGCKVTWTDPILGRSMEMDADFVVLAKGIRSGLSRDLAHMFEADLDGSGFFDQADIKWRPVEAMDPRVLACGICLEPGSLTLTLASARAAAAKAVSLLGRQTFFPGQDTARVRSAFCSLCRICIDACPFNARFIDPETRTLKVDPLACQGCGICAAACPSGAAVVAGRSLAPMMKTIHAALNAPL</sequence>
<evidence type="ECO:0000256" key="2">
    <source>
        <dbReference type="ARBA" id="ARBA00006561"/>
    </source>
</evidence>
<keyword evidence="11" id="KW-0805">Transcription regulation</keyword>
<dbReference type="InterPro" id="IPR036188">
    <property type="entry name" value="FAD/NAD-bd_sf"/>
</dbReference>
<keyword evidence="7" id="KW-0560">Oxidoreductase</keyword>
<dbReference type="Gene3D" id="3.40.50.720">
    <property type="entry name" value="NAD(P)-binding Rossmann-like Domain"/>
    <property type="match status" value="1"/>
</dbReference>
<evidence type="ECO:0000256" key="7">
    <source>
        <dbReference type="ARBA" id="ARBA00023002"/>
    </source>
</evidence>
<feature type="modified residue" description="4-aspartylphosphate" evidence="13">
    <location>
        <position position="167"/>
    </location>
</feature>
<keyword evidence="6" id="KW-0274">FAD</keyword>
<feature type="domain" description="4Fe-4S ferredoxin-type" evidence="15">
    <location>
        <begin position="890"/>
        <end position="919"/>
    </location>
</feature>
<keyword evidence="6" id="KW-0285">Flavoprotein</keyword>
<evidence type="ECO:0000256" key="12">
    <source>
        <dbReference type="ARBA" id="ARBA00023163"/>
    </source>
</evidence>
<dbReference type="InterPro" id="IPR017896">
    <property type="entry name" value="4Fe4S_Fe-S-bd"/>
</dbReference>
<evidence type="ECO:0000256" key="4">
    <source>
        <dbReference type="ARBA" id="ARBA00022553"/>
    </source>
</evidence>
<dbReference type="FunFam" id="3.40.50.2300:FF:000018">
    <property type="entry name" value="DNA-binding transcriptional regulator NtrC"/>
    <property type="match status" value="1"/>
</dbReference>
<dbReference type="SUPFAM" id="SSF52172">
    <property type="entry name" value="CheY-like"/>
    <property type="match status" value="1"/>
</dbReference>
<dbReference type="PROSITE" id="PS50110">
    <property type="entry name" value="RESPONSE_REGULATORY"/>
    <property type="match status" value="1"/>
</dbReference>
<organism evidence="16 17">
    <name type="scientific">Desulfotignum phosphitoxidans DSM 13687</name>
    <dbReference type="NCBI Taxonomy" id="1286635"/>
    <lineage>
        <taxon>Bacteria</taxon>
        <taxon>Pseudomonadati</taxon>
        <taxon>Thermodesulfobacteriota</taxon>
        <taxon>Desulfobacteria</taxon>
        <taxon>Desulfobacterales</taxon>
        <taxon>Desulfobacteraceae</taxon>
        <taxon>Desulfotignum</taxon>
    </lineage>
</organism>
<dbReference type="Proteomes" id="UP000014216">
    <property type="component" value="Unassembled WGS sequence"/>
</dbReference>
<dbReference type="PROSITE" id="PS51379">
    <property type="entry name" value="4FE4S_FER_2"/>
    <property type="match status" value="2"/>
</dbReference>
<dbReference type="Gene3D" id="3.50.50.60">
    <property type="entry name" value="FAD/NAD(P)-binding domain"/>
    <property type="match status" value="3"/>
</dbReference>
<keyword evidence="3" id="KW-0004">4Fe-4S</keyword>
<dbReference type="Gene3D" id="3.40.50.2300">
    <property type="match status" value="1"/>
</dbReference>
<evidence type="ECO:0000313" key="17">
    <source>
        <dbReference type="Proteomes" id="UP000014216"/>
    </source>
</evidence>
<keyword evidence="17" id="KW-1185">Reference proteome</keyword>
<dbReference type="SUPFAM" id="SSF51905">
    <property type="entry name" value="FAD/NAD(P)-binding domain"/>
    <property type="match status" value="2"/>
</dbReference>
<dbReference type="EMBL" id="APJX01000001">
    <property type="protein sequence ID" value="EMS81200.1"/>
    <property type="molecule type" value="Genomic_DNA"/>
</dbReference>
<evidence type="ECO:0000256" key="1">
    <source>
        <dbReference type="ARBA" id="ARBA00001974"/>
    </source>
</evidence>
<keyword evidence="5" id="KW-0479">Metal-binding</keyword>
<proteinExistence type="inferred from homology"/>
<dbReference type="SMART" id="SM00448">
    <property type="entry name" value="REC"/>
    <property type="match status" value="1"/>
</dbReference>
<gene>
    <name evidence="16" type="ORF">Dpo_1c03390</name>
</gene>
<dbReference type="Pfam" id="PF00072">
    <property type="entry name" value="Response_reg"/>
    <property type="match status" value="1"/>
</dbReference>
<evidence type="ECO:0000259" key="15">
    <source>
        <dbReference type="PROSITE" id="PS51379"/>
    </source>
</evidence>
<dbReference type="InterPro" id="IPR017900">
    <property type="entry name" value="4Fe4S_Fe_S_CS"/>
</dbReference>
<keyword evidence="9" id="KW-0902">Two-component regulatory system</keyword>
<keyword evidence="4 13" id="KW-0597">Phosphoprotein</keyword>
<name>S0G2U6_9BACT</name>
<comment type="similarity">
    <text evidence="2">Belongs to the HdrA family.</text>
</comment>
<dbReference type="GO" id="GO:0000160">
    <property type="term" value="P:phosphorelay signal transduction system"/>
    <property type="evidence" value="ECO:0007669"/>
    <property type="project" value="UniProtKB-KW"/>
</dbReference>
<dbReference type="InterPro" id="IPR039650">
    <property type="entry name" value="HdrA-like"/>
</dbReference>
<evidence type="ECO:0000256" key="13">
    <source>
        <dbReference type="PROSITE-ProRule" id="PRU00169"/>
    </source>
</evidence>
<dbReference type="SUPFAM" id="SSF54862">
    <property type="entry name" value="4Fe-4S ferredoxins"/>
    <property type="match status" value="1"/>
</dbReference>
<evidence type="ECO:0000256" key="8">
    <source>
        <dbReference type="ARBA" id="ARBA00023004"/>
    </source>
</evidence>
<dbReference type="RefSeq" id="WP_006963868.1">
    <property type="nucleotide sequence ID" value="NZ_APJX01000001.1"/>
</dbReference>
<evidence type="ECO:0000256" key="5">
    <source>
        <dbReference type="ARBA" id="ARBA00022723"/>
    </source>
</evidence>
<evidence type="ECO:0000256" key="3">
    <source>
        <dbReference type="ARBA" id="ARBA00022485"/>
    </source>
</evidence>
<evidence type="ECO:0000259" key="14">
    <source>
        <dbReference type="PROSITE" id="PS50110"/>
    </source>
</evidence>
<dbReference type="Pfam" id="PF12838">
    <property type="entry name" value="Fer4_7"/>
    <property type="match status" value="1"/>
</dbReference>
<dbReference type="Gene3D" id="3.30.70.20">
    <property type="match status" value="1"/>
</dbReference>